<gene>
    <name evidence="2" type="ORF">NCTC12157_05239</name>
</gene>
<reference evidence="2 3" key="1">
    <citation type="submission" date="2018-06" db="EMBL/GenBank/DDBJ databases">
        <authorList>
            <consortium name="Pathogen Informatics"/>
            <person name="Doyle S."/>
        </authorList>
    </citation>
    <scope>NUCLEOTIDE SEQUENCE [LARGE SCALE GENOMIC DNA]</scope>
    <source>
        <strain evidence="2 3">NCTC12157</strain>
    </source>
</reference>
<proteinExistence type="predicted"/>
<keyword evidence="1" id="KW-0472">Membrane</keyword>
<sequence>MVNGMYQLIRAVFVFIGFTLATCFLGGAGVTFTHGYNAPKELSIIIVTVVFSGCFILAANFLVKYLFAEKFKK</sequence>
<evidence type="ECO:0000313" key="3">
    <source>
        <dbReference type="Proteomes" id="UP000254304"/>
    </source>
</evidence>
<protein>
    <submittedName>
        <fullName evidence="2">Uncharacterized protein</fullName>
    </submittedName>
</protein>
<name>A0A377THG6_9GAMM</name>
<accession>A0A377THG6</accession>
<evidence type="ECO:0000313" key="2">
    <source>
        <dbReference type="EMBL" id="STS10640.1"/>
    </source>
</evidence>
<dbReference type="AlphaFoldDB" id="A0A377THG6"/>
<keyword evidence="1" id="KW-1133">Transmembrane helix</keyword>
<keyword evidence="1" id="KW-0812">Transmembrane</keyword>
<organism evidence="2 3">
    <name type="scientific">Ewingella americana</name>
    <dbReference type="NCBI Taxonomy" id="41202"/>
    <lineage>
        <taxon>Bacteria</taxon>
        <taxon>Pseudomonadati</taxon>
        <taxon>Pseudomonadota</taxon>
        <taxon>Gammaproteobacteria</taxon>
        <taxon>Enterobacterales</taxon>
        <taxon>Yersiniaceae</taxon>
        <taxon>Ewingella</taxon>
    </lineage>
</organism>
<feature type="transmembrane region" description="Helical" evidence="1">
    <location>
        <begin position="12"/>
        <end position="32"/>
    </location>
</feature>
<feature type="transmembrane region" description="Helical" evidence="1">
    <location>
        <begin position="44"/>
        <end position="67"/>
    </location>
</feature>
<dbReference type="EMBL" id="UGGO01000002">
    <property type="protein sequence ID" value="STS10640.1"/>
    <property type="molecule type" value="Genomic_DNA"/>
</dbReference>
<evidence type="ECO:0000256" key="1">
    <source>
        <dbReference type="SAM" id="Phobius"/>
    </source>
</evidence>
<dbReference type="Proteomes" id="UP000254304">
    <property type="component" value="Unassembled WGS sequence"/>
</dbReference>